<organism evidence="1 2">
    <name type="scientific">Tissierella simiarum</name>
    <dbReference type="NCBI Taxonomy" id="2841534"/>
    <lineage>
        <taxon>Bacteria</taxon>
        <taxon>Bacillati</taxon>
        <taxon>Bacillota</taxon>
        <taxon>Tissierellia</taxon>
        <taxon>Tissierellales</taxon>
        <taxon>Tissierellaceae</taxon>
        <taxon>Tissierella</taxon>
    </lineage>
</organism>
<gene>
    <name evidence="1" type="ORF">KQI42_10625</name>
</gene>
<dbReference type="EMBL" id="JAHLPM010000008">
    <property type="protein sequence ID" value="MBU5438466.1"/>
    <property type="molecule type" value="Genomic_DNA"/>
</dbReference>
<proteinExistence type="predicted"/>
<accession>A0ABS6E6B4</accession>
<sequence length="62" mass="7036">MDLKIQKISDKIDNLDVKGQGDGLPCDADCFEDMVWVGKTNGNVKGCYKYEDVYTPKKSTWM</sequence>
<reference evidence="1 2" key="1">
    <citation type="submission" date="2021-06" db="EMBL/GenBank/DDBJ databases">
        <authorList>
            <person name="Sun Q."/>
            <person name="Li D."/>
        </authorList>
    </citation>
    <scope>NUCLEOTIDE SEQUENCE [LARGE SCALE GENOMIC DNA]</scope>
    <source>
        <strain evidence="1 2">MSJ-40</strain>
    </source>
</reference>
<protein>
    <submittedName>
        <fullName evidence="1">Uncharacterized protein</fullName>
    </submittedName>
</protein>
<evidence type="ECO:0000313" key="2">
    <source>
        <dbReference type="Proteomes" id="UP000749471"/>
    </source>
</evidence>
<comment type="caution">
    <text evidence="1">The sequence shown here is derived from an EMBL/GenBank/DDBJ whole genome shotgun (WGS) entry which is preliminary data.</text>
</comment>
<keyword evidence="2" id="KW-1185">Reference proteome</keyword>
<name>A0ABS6E6B4_9FIRM</name>
<evidence type="ECO:0000313" key="1">
    <source>
        <dbReference type="EMBL" id="MBU5438466.1"/>
    </source>
</evidence>
<dbReference type="RefSeq" id="WP_216519597.1">
    <property type="nucleotide sequence ID" value="NZ_JAHLPM010000008.1"/>
</dbReference>
<dbReference type="Proteomes" id="UP000749471">
    <property type="component" value="Unassembled WGS sequence"/>
</dbReference>